<gene>
    <name evidence="10" type="ORF">OU798_17450</name>
</gene>
<dbReference type="GO" id="GO:0016887">
    <property type="term" value="F:ATP hydrolysis activity"/>
    <property type="evidence" value="ECO:0007669"/>
    <property type="project" value="InterPro"/>
</dbReference>
<dbReference type="GO" id="GO:0005524">
    <property type="term" value="F:ATP binding"/>
    <property type="evidence" value="ECO:0007669"/>
    <property type="project" value="UniProtKB-KW"/>
</dbReference>
<dbReference type="InterPro" id="IPR003593">
    <property type="entry name" value="AAA+_ATPase"/>
</dbReference>
<dbReference type="EMBL" id="JAPOHD010000031">
    <property type="protein sequence ID" value="MCY1722143.1"/>
    <property type="molecule type" value="Genomic_DNA"/>
</dbReference>
<evidence type="ECO:0000256" key="6">
    <source>
        <dbReference type="ARBA" id="ARBA00023136"/>
    </source>
</evidence>
<dbReference type="AlphaFoldDB" id="A0A9X3J760"/>
<keyword evidence="5 7" id="KW-1133">Transmembrane helix</keyword>
<feature type="transmembrane region" description="Helical" evidence="7">
    <location>
        <begin position="38"/>
        <end position="57"/>
    </location>
</feature>
<keyword evidence="6 7" id="KW-0472">Membrane</keyword>
<dbReference type="SMART" id="SM00382">
    <property type="entry name" value="AAA"/>
    <property type="match status" value="1"/>
</dbReference>
<keyword evidence="11" id="KW-1185">Reference proteome</keyword>
<evidence type="ECO:0000313" key="11">
    <source>
        <dbReference type="Proteomes" id="UP001145087"/>
    </source>
</evidence>
<dbReference type="Gene3D" id="1.20.1560.10">
    <property type="entry name" value="ABC transporter type 1, transmembrane domain"/>
    <property type="match status" value="1"/>
</dbReference>
<dbReference type="InterPro" id="IPR003439">
    <property type="entry name" value="ABC_transporter-like_ATP-bd"/>
</dbReference>
<dbReference type="InterPro" id="IPR017871">
    <property type="entry name" value="ABC_transporter-like_CS"/>
</dbReference>
<dbReference type="PANTHER" id="PTHR43394">
    <property type="entry name" value="ATP-DEPENDENT PERMEASE MDL1, MITOCHONDRIAL"/>
    <property type="match status" value="1"/>
</dbReference>
<dbReference type="InterPro" id="IPR036640">
    <property type="entry name" value="ABC1_TM_sf"/>
</dbReference>
<feature type="transmembrane region" description="Helical" evidence="7">
    <location>
        <begin position="182"/>
        <end position="202"/>
    </location>
</feature>
<dbReference type="CDD" id="cd18576">
    <property type="entry name" value="ABC_6TM_bac_exporter_ABCB8_10_like"/>
    <property type="match status" value="1"/>
</dbReference>
<comment type="caution">
    <text evidence="10">The sequence shown here is derived from an EMBL/GenBank/DDBJ whole genome shotgun (WGS) entry which is preliminary data.</text>
</comment>
<evidence type="ECO:0000256" key="3">
    <source>
        <dbReference type="ARBA" id="ARBA00022741"/>
    </source>
</evidence>
<dbReference type="InterPro" id="IPR011527">
    <property type="entry name" value="ABC1_TM_dom"/>
</dbReference>
<dbReference type="FunFam" id="3.40.50.300:FF:000218">
    <property type="entry name" value="Multidrug ABC transporter ATP-binding protein"/>
    <property type="match status" value="1"/>
</dbReference>
<evidence type="ECO:0000256" key="5">
    <source>
        <dbReference type="ARBA" id="ARBA00022989"/>
    </source>
</evidence>
<proteinExistence type="predicted"/>
<dbReference type="InterPro" id="IPR027417">
    <property type="entry name" value="P-loop_NTPase"/>
</dbReference>
<evidence type="ECO:0000313" key="10">
    <source>
        <dbReference type="EMBL" id="MCY1722143.1"/>
    </source>
</evidence>
<evidence type="ECO:0000256" key="4">
    <source>
        <dbReference type="ARBA" id="ARBA00022840"/>
    </source>
</evidence>
<evidence type="ECO:0000256" key="2">
    <source>
        <dbReference type="ARBA" id="ARBA00022692"/>
    </source>
</evidence>
<evidence type="ECO:0000259" key="8">
    <source>
        <dbReference type="PROSITE" id="PS50893"/>
    </source>
</evidence>
<feature type="domain" description="ABC transmembrane type-1" evidence="9">
    <location>
        <begin position="42"/>
        <end position="323"/>
    </location>
</feature>
<keyword evidence="3" id="KW-0547">Nucleotide-binding</keyword>
<dbReference type="GO" id="GO:0005886">
    <property type="term" value="C:plasma membrane"/>
    <property type="evidence" value="ECO:0007669"/>
    <property type="project" value="UniProtKB-SubCell"/>
</dbReference>
<dbReference type="PROSITE" id="PS50929">
    <property type="entry name" value="ABC_TM1F"/>
    <property type="match status" value="1"/>
</dbReference>
<feature type="transmembrane region" description="Helical" evidence="7">
    <location>
        <begin position="77"/>
        <end position="105"/>
    </location>
</feature>
<reference evidence="10" key="1">
    <citation type="submission" date="2022-11" db="EMBL/GenBank/DDBJ databases">
        <title>Marilongibacter aestuarii gen. nov., sp. nov., isolated from tidal flat sediment.</title>
        <authorList>
            <person name="Jiayan W."/>
        </authorList>
    </citation>
    <scope>NUCLEOTIDE SEQUENCE</scope>
    <source>
        <strain evidence="10">Z1-6</strain>
    </source>
</reference>
<comment type="subcellular location">
    <subcellularLocation>
        <location evidence="1">Cell membrane</location>
        <topology evidence="1">Multi-pass membrane protein</topology>
    </subcellularLocation>
</comment>
<dbReference type="Pfam" id="PF00005">
    <property type="entry name" value="ABC_tran"/>
    <property type="match status" value="1"/>
</dbReference>
<protein>
    <submittedName>
        <fullName evidence="10">ABC transporter transmembrane domain-containing protein</fullName>
    </submittedName>
</protein>
<dbReference type="CDD" id="cd03249">
    <property type="entry name" value="ABC_MTABC3_MDL1_MDL2"/>
    <property type="match status" value="1"/>
</dbReference>
<evidence type="ECO:0000259" key="9">
    <source>
        <dbReference type="PROSITE" id="PS50929"/>
    </source>
</evidence>
<dbReference type="PROSITE" id="PS50893">
    <property type="entry name" value="ABC_TRANSPORTER_2"/>
    <property type="match status" value="1"/>
</dbReference>
<dbReference type="SUPFAM" id="SSF90123">
    <property type="entry name" value="ABC transporter transmembrane region"/>
    <property type="match status" value="1"/>
</dbReference>
<evidence type="ECO:0000256" key="7">
    <source>
        <dbReference type="SAM" id="Phobius"/>
    </source>
</evidence>
<dbReference type="GO" id="GO:0015421">
    <property type="term" value="F:ABC-type oligopeptide transporter activity"/>
    <property type="evidence" value="ECO:0007669"/>
    <property type="project" value="TreeGrafter"/>
</dbReference>
<dbReference type="InterPro" id="IPR039421">
    <property type="entry name" value="Type_1_exporter"/>
</dbReference>
<evidence type="ECO:0000256" key="1">
    <source>
        <dbReference type="ARBA" id="ARBA00004651"/>
    </source>
</evidence>
<dbReference type="PROSITE" id="PS00211">
    <property type="entry name" value="ABC_TRANSPORTER_1"/>
    <property type="match status" value="1"/>
</dbReference>
<organism evidence="10 11">
    <name type="scientific">Draconibacterium aestuarii</name>
    <dbReference type="NCBI Taxonomy" id="2998507"/>
    <lineage>
        <taxon>Bacteria</taxon>
        <taxon>Pseudomonadati</taxon>
        <taxon>Bacteroidota</taxon>
        <taxon>Bacteroidia</taxon>
        <taxon>Marinilabiliales</taxon>
        <taxon>Prolixibacteraceae</taxon>
        <taxon>Draconibacterium</taxon>
    </lineage>
</organism>
<feature type="domain" description="ABC transporter" evidence="8">
    <location>
        <begin position="358"/>
        <end position="594"/>
    </location>
</feature>
<accession>A0A9X3J760</accession>
<dbReference type="Gene3D" id="3.40.50.300">
    <property type="entry name" value="P-loop containing nucleotide triphosphate hydrolases"/>
    <property type="match status" value="1"/>
</dbReference>
<dbReference type="RefSeq" id="WP_343334471.1">
    <property type="nucleotide sequence ID" value="NZ_JAPOHD010000031.1"/>
</dbReference>
<dbReference type="Pfam" id="PF00664">
    <property type="entry name" value="ABC_membrane"/>
    <property type="match status" value="1"/>
</dbReference>
<feature type="transmembrane region" description="Helical" evidence="7">
    <location>
        <begin position="262"/>
        <end position="285"/>
    </location>
</feature>
<dbReference type="SUPFAM" id="SSF52540">
    <property type="entry name" value="P-loop containing nucleoside triphosphate hydrolases"/>
    <property type="match status" value="1"/>
</dbReference>
<keyword evidence="2 7" id="KW-0812">Transmembrane</keyword>
<dbReference type="GO" id="GO:0090374">
    <property type="term" value="P:oligopeptide export from mitochondrion"/>
    <property type="evidence" value="ECO:0007669"/>
    <property type="project" value="TreeGrafter"/>
</dbReference>
<name>A0A9X3J760_9BACT</name>
<dbReference type="Proteomes" id="UP001145087">
    <property type="component" value="Unassembled WGS sequence"/>
</dbReference>
<feature type="transmembrane region" description="Helical" evidence="7">
    <location>
        <begin position="159"/>
        <end position="176"/>
    </location>
</feature>
<dbReference type="PANTHER" id="PTHR43394:SF1">
    <property type="entry name" value="ATP-BINDING CASSETTE SUB-FAMILY B MEMBER 10, MITOCHONDRIAL"/>
    <property type="match status" value="1"/>
</dbReference>
<keyword evidence="4" id="KW-0067">ATP-binding</keyword>
<feature type="transmembrane region" description="Helical" evidence="7">
    <location>
        <begin position="297"/>
        <end position="319"/>
    </location>
</feature>
<sequence length="599" mass="67043">MRGHNRNTTSNYDNNKKITGEGLRNVLRLFSYIKPYRVEYTIGMVFLLVSSLANLAFPKLLGDLVDAGTTDSLPENLTKIVLLLVLILVIQAVFSWFRVVIFVNVTEKTMADIRRFTYNHLIKLPLVFFDKHRVGELNSRISSDISMLHETFTTTLADFIRQMVIILGGVGLLIYTSPQLTVFMLAILPVVILSIWFFGRFIRKLSREAQKKTAESNTVVEETLQGIRSVKSYTNEYFEIERYHDKIKEVVSAGKRAGKYRAFFRSTMIIGLFGTLVAVIWRGALLLQNGEMETGELFSFVIYSGYIGGTIGGVAAVIARIQRFIGATEDLFEIFESEEEKLVEEVSAADIKTISGKIHFENLNFAYPSRPDSYVLSDINLTIKPGQVVALVGKSGAGKSTFATLLLHLYEPGSGNIYFDDNSIKNINLTFLRKQIALVPQDIFLFGGTIRENIAYGRPDASEGEILEAAQKANATEFIERFNEGLDTVVGERGTQLSGGQRQRVAIARAILKDPKILILDEATSSLDSESEQLVQEALVELMKNRTSIVIAHRLSTIRNADNIVVLENGKVVETGTHEKLMKNESGVYRNLNEMQFSI</sequence>